<dbReference type="InterPro" id="IPR004099">
    <property type="entry name" value="Pyr_nucl-diS_OxRdtase_dimer"/>
</dbReference>
<dbReference type="PANTHER" id="PTHR43014">
    <property type="entry name" value="MERCURIC REDUCTASE"/>
    <property type="match status" value="1"/>
</dbReference>
<sequence length="465" mass="50650">MPAVTPYDVIIIGSGQSGGPLATAFGQAGKKTAIIEREHVGGTCINEGCTPTKTMVASARVAYLARRAADYGVETHGSVSVDMTVVRKRKRDIVESFRSGSQSRLEKSENVDLLLGEAYFIEPKVVEVRLRNGEVRQLRGEIICLNVGERPATPRIEGIEQIPYLNSTTIMELDQVPEHLLVLGGGYVGLEFAQMFRRFGSQVTVIQRGKQLLTREDSDIAQEVLKILREDGIEILLESTAKSVKKSADGHIQLIAQTPEGERSLTGSHLLAAAGRVPNSDSLHLEAAGITANQRGYIEVNDHLETNVPGIYALGDVKGGPAFTHISYDDFRILRTNLIEHGNASIANRLVLYTVFIDPQLGRVGLTETEARQQGRKIKVAKMPMEYVARALEVDEARGVMKAIVDADNDQILGACILGLEGGEIMSMLEIAMLGKLPYTTLRDGVFAHPTLAESLNNLFSSFES</sequence>
<evidence type="ECO:0000256" key="5">
    <source>
        <dbReference type="PIRSR" id="PIRSR000350-2"/>
    </source>
</evidence>
<evidence type="ECO:0000256" key="6">
    <source>
        <dbReference type="PIRSR" id="PIRSR000350-3"/>
    </source>
</evidence>
<feature type="binding site" evidence="6">
    <location>
        <position position="275"/>
    </location>
    <ligand>
        <name>NAD(+)</name>
        <dbReference type="ChEBI" id="CHEBI:57540"/>
    </ligand>
</feature>
<keyword evidence="4" id="KW-0560">Oxidoreductase</keyword>
<dbReference type="FunFam" id="3.30.390.30:FF:000001">
    <property type="entry name" value="Dihydrolipoyl dehydrogenase"/>
    <property type="match status" value="1"/>
</dbReference>
<dbReference type="Gene3D" id="3.50.50.60">
    <property type="entry name" value="FAD/NAD(P)-binding domain"/>
    <property type="match status" value="2"/>
</dbReference>
<evidence type="ECO:0000256" key="1">
    <source>
        <dbReference type="ARBA" id="ARBA00007532"/>
    </source>
</evidence>
<feature type="active site" description="Proton acceptor" evidence="5">
    <location>
        <position position="449"/>
    </location>
</feature>
<comment type="cofactor">
    <cofactor evidence="6">
        <name>FAD</name>
        <dbReference type="ChEBI" id="CHEBI:57692"/>
    </cofactor>
    <text evidence="6">Binds 1 FAD per subunit.</text>
</comment>
<dbReference type="OrthoDB" id="9800167at2"/>
<evidence type="ECO:0000256" key="2">
    <source>
        <dbReference type="ARBA" id="ARBA00022630"/>
    </source>
</evidence>
<keyword evidence="3 6" id="KW-0274">FAD</keyword>
<dbReference type="RefSeq" id="WP_126594380.1">
    <property type="nucleotide sequence ID" value="NZ_BIFQ01000001.1"/>
</dbReference>
<dbReference type="SUPFAM" id="SSF55424">
    <property type="entry name" value="FAD/NAD-linked reductases, dimerisation (C-terminal) domain"/>
    <property type="match status" value="1"/>
</dbReference>
<feature type="binding site" evidence="6">
    <location>
        <position position="53"/>
    </location>
    <ligand>
        <name>FAD</name>
        <dbReference type="ChEBI" id="CHEBI:57692"/>
    </ligand>
</feature>
<dbReference type="PIRSF" id="PIRSF000350">
    <property type="entry name" value="Mercury_reductase_MerA"/>
    <property type="match status" value="1"/>
</dbReference>
<dbReference type="Pfam" id="PF07992">
    <property type="entry name" value="Pyr_redox_2"/>
    <property type="match status" value="1"/>
</dbReference>
<evidence type="ECO:0000313" key="11">
    <source>
        <dbReference type="Proteomes" id="UP000287224"/>
    </source>
</evidence>
<evidence type="ECO:0000259" key="8">
    <source>
        <dbReference type="Pfam" id="PF02852"/>
    </source>
</evidence>
<reference evidence="11" key="1">
    <citation type="submission" date="2018-12" db="EMBL/GenBank/DDBJ databases">
        <title>Tengunoibacter tsumagoiensis gen. nov., sp. nov., Dictyobacter kobayashii sp. nov., D. alpinus sp. nov., and D. joshuensis sp. nov. and description of Dictyobacteraceae fam. nov. within the order Ktedonobacterales isolated from Tengu-no-mugimeshi.</title>
        <authorList>
            <person name="Wang C.M."/>
            <person name="Zheng Y."/>
            <person name="Sakai Y."/>
            <person name="Toyoda A."/>
            <person name="Minakuchi Y."/>
            <person name="Abe K."/>
            <person name="Yokota A."/>
            <person name="Yabe S."/>
        </authorList>
    </citation>
    <scope>NUCLEOTIDE SEQUENCE [LARGE SCALE GENOMIC DNA]</scope>
    <source>
        <strain evidence="11">S-27</strain>
    </source>
</reference>
<name>A0A401Z870_9CHLR</name>
<keyword evidence="6" id="KW-0547">Nucleotide-binding</keyword>
<evidence type="ECO:0000313" key="10">
    <source>
        <dbReference type="EMBL" id="GCE03061.1"/>
    </source>
</evidence>
<evidence type="ECO:0000256" key="7">
    <source>
        <dbReference type="PIRSR" id="PIRSR000350-4"/>
    </source>
</evidence>
<comment type="similarity">
    <text evidence="1">Belongs to the class-I pyridine nucleotide-disulfide oxidoreductase family.</text>
</comment>
<dbReference type="InterPro" id="IPR023753">
    <property type="entry name" value="FAD/NAD-binding_dom"/>
</dbReference>
<dbReference type="InterPro" id="IPR016156">
    <property type="entry name" value="FAD/NAD-linked_Rdtase_dimer_sf"/>
</dbReference>
<dbReference type="GO" id="GO:0050660">
    <property type="term" value="F:flavin adenine dinucleotide binding"/>
    <property type="evidence" value="ECO:0007669"/>
    <property type="project" value="TreeGrafter"/>
</dbReference>
<feature type="binding site" evidence="6">
    <location>
        <begin position="184"/>
        <end position="191"/>
    </location>
    <ligand>
        <name>NAD(+)</name>
        <dbReference type="ChEBI" id="CHEBI:57540"/>
    </ligand>
</feature>
<feature type="domain" description="FAD/NAD(P)-binding" evidence="9">
    <location>
        <begin position="7"/>
        <end position="327"/>
    </location>
</feature>
<comment type="caution">
    <text evidence="10">The sequence shown here is derived from an EMBL/GenBank/DDBJ whole genome shotgun (WGS) entry which is preliminary data.</text>
</comment>
<evidence type="ECO:0000256" key="3">
    <source>
        <dbReference type="ARBA" id="ARBA00022827"/>
    </source>
</evidence>
<dbReference type="SUPFAM" id="SSF51905">
    <property type="entry name" value="FAD/NAD(P)-binding domain"/>
    <property type="match status" value="1"/>
</dbReference>
<feature type="disulfide bond" description="Redox-active" evidence="7">
    <location>
        <begin position="44"/>
        <end position="49"/>
    </location>
</feature>
<proteinExistence type="inferred from homology"/>
<dbReference type="PRINTS" id="PR00411">
    <property type="entry name" value="PNDRDTASEI"/>
</dbReference>
<dbReference type="Pfam" id="PF02852">
    <property type="entry name" value="Pyr_redox_dim"/>
    <property type="match status" value="1"/>
</dbReference>
<dbReference type="Gene3D" id="3.30.390.30">
    <property type="match status" value="1"/>
</dbReference>
<accession>A0A401Z870</accession>
<protein>
    <submittedName>
        <fullName evidence="10">Mercuric reductase</fullName>
    </submittedName>
</protein>
<dbReference type="PANTHER" id="PTHR43014:SF2">
    <property type="entry name" value="MERCURIC REDUCTASE"/>
    <property type="match status" value="1"/>
</dbReference>
<evidence type="ECO:0000259" key="9">
    <source>
        <dbReference type="Pfam" id="PF07992"/>
    </source>
</evidence>
<dbReference type="InterPro" id="IPR001100">
    <property type="entry name" value="Pyr_nuc-diS_OxRdtase"/>
</dbReference>
<organism evidence="10 11">
    <name type="scientific">Dictyobacter aurantiacus</name>
    <dbReference type="NCBI Taxonomy" id="1936993"/>
    <lineage>
        <taxon>Bacteria</taxon>
        <taxon>Bacillati</taxon>
        <taxon>Chloroflexota</taxon>
        <taxon>Ktedonobacteria</taxon>
        <taxon>Ktedonobacterales</taxon>
        <taxon>Dictyobacteraceae</taxon>
        <taxon>Dictyobacter</taxon>
    </lineage>
</organism>
<feature type="binding site" evidence="6">
    <location>
        <position position="316"/>
    </location>
    <ligand>
        <name>FAD</name>
        <dbReference type="ChEBI" id="CHEBI:57692"/>
    </ligand>
</feature>
<dbReference type="AlphaFoldDB" id="A0A401Z870"/>
<feature type="domain" description="Pyridine nucleotide-disulphide oxidoreductase dimerisation" evidence="8">
    <location>
        <begin position="353"/>
        <end position="458"/>
    </location>
</feature>
<gene>
    <name evidence="10" type="ORF">KDAU_03900</name>
</gene>
<dbReference type="Proteomes" id="UP000287224">
    <property type="component" value="Unassembled WGS sequence"/>
</dbReference>
<keyword evidence="2" id="KW-0285">Flavoprotein</keyword>
<dbReference type="InterPro" id="IPR036188">
    <property type="entry name" value="FAD/NAD-bd_sf"/>
</dbReference>
<dbReference type="PRINTS" id="PR00368">
    <property type="entry name" value="FADPNR"/>
</dbReference>
<evidence type="ECO:0000256" key="4">
    <source>
        <dbReference type="ARBA" id="ARBA00023002"/>
    </source>
</evidence>
<keyword evidence="11" id="KW-1185">Reference proteome</keyword>
<dbReference type="EMBL" id="BIFQ01000001">
    <property type="protein sequence ID" value="GCE03061.1"/>
    <property type="molecule type" value="Genomic_DNA"/>
</dbReference>
<keyword evidence="6" id="KW-0520">NAD</keyword>
<dbReference type="GO" id="GO:0003955">
    <property type="term" value="F:NAD(P)H dehydrogenase (quinone) activity"/>
    <property type="evidence" value="ECO:0007669"/>
    <property type="project" value="TreeGrafter"/>
</dbReference>